<dbReference type="EMBL" id="FOXQ01000010">
    <property type="protein sequence ID" value="SFQ37742.1"/>
    <property type="molecule type" value="Genomic_DNA"/>
</dbReference>
<reference evidence="1 2" key="1">
    <citation type="submission" date="2016-10" db="EMBL/GenBank/DDBJ databases">
        <authorList>
            <person name="de Groot N.N."/>
        </authorList>
    </citation>
    <scope>NUCLEOTIDE SEQUENCE [LARGE SCALE GENOMIC DNA]</scope>
    <source>
        <strain evidence="1 2">DSM 28286</strain>
    </source>
</reference>
<keyword evidence="2" id="KW-1185">Reference proteome</keyword>
<dbReference type="CDD" id="cd09620">
    <property type="entry name" value="CBM9_like_3"/>
    <property type="match status" value="1"/>
</dbReference>
<dbReference type="PANTHER" id="PTHR35532:SF5">
    <property type="entry name" value="CARBOHYDRATE-BINDING DOMAIN-CONTAINING PROTEIN"/>
    <property type="match status" value="1"/>
</dbReference>
<name>A0A1I5Y0H0_9BACT</name>
<dbReference type="SUPFAM" id="SSF49344">
    <property type="entry name" value="CBD9-like"/>
    <property type="match status" value="1"/>
</dbReference>
<gene>
    <name evidence="1" type="ORF">SAMN05444277_11069</name>
</gene>
<evidence type="ECO:0000313" key="2">
    <source>
        <dbReference type="Proteomes" id="UP000199031"/>
    </source>
</evidence>
<dbReference type="STRING" id="1465490.SAMN05444277_11069"/>
<organism evidence="1 2">
    <name type="scientific">Parafilimonas terrae</name>
    <dbReference type="NCBI Taxonomy" id="1465490"/>
    <lineage>
        <taxon>Bacteria</taxon>
        <taxon>Pseudomonadati</taxon>
        <taxon>Bacteroidota</taxon>
        <taxon>Chitinophagia</taxon>
        <taxon>Chitinophagales</taxon>
        <taxon>Chitinophagaceae</taxon>
        <taxon>Parafilimonas</taxon>
    </lineage>
</organism>
<sequence length="278" mass="32103">MPAKRYGCDETEVKHYTCSKIQTHLTINGDLTKQEWINAVKSPRFVDMTDGSPAFYDTRCAALWNDEYLYIAFWAEEPYVAATITERDGIIFRENDLEVFIDGGDCYYELEINALNTVYEVFFIWKDAYKKGGKFDVPAFDVYKEKAYTFGGNDDRQEDSFWTGRHPRGVKWAFLDYDMEGLQTAVQIDGKINDPNHADKGWTLEIAIPWKSMHWLANGRSLPPAEGDTWRIFFGRFQKLISGGKEIQPHPAWAFNKHGVSDTHVPECFTFVHFTAKD</sequence>
<dbReference type="AlphaFoldDB" id="A0A1I5Y0H0"/>
<dbReference type="PANTHER" id="PTHR35532">
    <property type="entry name" value="SIMILAR TO POLYHYDROXYALKANOATE DEPOLYMERASE"/>
    <property type="match status" value="1"/>
</dbReference>
<accession>A0A1I5Y0H0</accession>
<dbReference type="RefSeq" id="WP_090660503.1">
    <property type="nucleotide sequence ID" value="NZ_FOXQ01000010.1"/>
</dbReference>
<protein>
    <recommendedName>
        <fullName evidence="3">Carbohydrate family 9 binding domain-like</fullName>
    </recommendedName>
</protein>
<dbReference type="Gene3D" id="2.60.40.1190">
    <property type="match status" value="1"/>
</dbReference>
<evidence type="ECO:0000313" key="1">
    <source>
        <dbReference type="EMBL" id="SFQ37742.1"/>
    </source>
</evidence>
<proteinExistence type="predicted"/>
<evidence type="ECO:0008006" key="3">
    <source>
        <dbReference type="Google" id="ProtNLM"/>
    </source>
</evidence>
<dbReference type="OrthoDB" id="9786766at2"/>
<dbReference type="Proteomes" id="UP000199031">
    <property type="component" value="Unassembled WGS sequence"/>
</dbReference>